<dbReference type="AlphaFoldDB" id="A0A7H0VD41"/>
<name>A0A7H0VD41_9FLAO</name>
<gene>
    <name evidence="1" type="ORF">H4K34_14830</name>
</gene>
<protein>
    <recommendedName>
        <fullName evidence="3">Helix-turn-helix domain-containing protein</fullName>
    </recommendedName>
</protein>
<proteinExistence type="predicted"/>
<dbReference type="EMBL" id="CP060139">
    <property type="protein sequence ID" value="QNR23639.1"/>
    <property type="molecule type" value="Genomic_DNA"/>
</dbReference>
<reference evidence="1 2" key="1">
    <citation type="submission" date="2020-08" db="EMBL/GenBank/DDBJ databases">
        <title>Croceimicrobium hydrocarbonivorans gen. nov., sp. nov., a novel marine bacterium isolated from a bacterial consortium that degrades polyethylene terephthalate.</title>
        <authorList>
            <person name="Liu R."/>
        </authorList>
    </citation>
    <scope>NUCLEOTIDE SEQUENCE [LARGE SCALE GENOMIC DNA]</scope>
    <source>
        <strain evidence="1 2">A20-9</strain>
    </source>
</reference>
<organism evidence="1 2">
    <name type="scientific">Croceimicrobium hydrocarbonivorans</name>
    <dbReference type="NCBI Taxonomy" id="2761580"/>
    <lineage>
        <taxon>Bacteria</taxon>
        <taxon>Pseudomonadati</taxon>
        <taxon>Bacteroidota</taxon>
        <taxon>Flavobacteriia</taxon>
        <taxon>Flavobacteriales</taxon>
        <taxon>Owenweeksiaceae</taxon>
        <taxon>Croceimicrobium</taxon>
    </lineage>
</organism>
<dbReference type="RefSeq" id="WP_210758172.1">
    <property type="nucleotide sequence ID" value="NZ_CP060139.1"/>
</dbReference>
<sequence length="143" mass="16502">MSTAKDSLIHLGNILKGIASEEISEQDIIDTLELISYHIKTENARQGYIEFMKFGSIRLSSIITKEYLEILRRVNTATEEVKDFKEANNINNADPIPRLEVIRKLGISERTFSNYEEQGLKTIRIGRKVYVMPDDLDHFIKRS</sequence>
<evidence type="ECO:0000313" key="2">
    <source>
        <dbReference type="Proteomes" id="UP000516305"/>
    </source>
</evidence>
<evidence type="ECO:0000313" key="1">
    <source>
        <dbReference type="EMBL" id="QNR23639.1"/>
    </source>
</evidence>
<accession>A0A7H0VD41</accession>
<dbReference type="KEGG" id="chyd:H4K34_14830"/>
<evidence type="ECO:0008006" key="3">
    <source>
        <dbReference type="Google" id="ProtNLM"/>
    </source>
</evidence>
<keyword evidence="2" id="KW-1185">Reference proteome</keyword>
<dbReference type="Proteomes" id="UP000516305">
    <property type="component" value="Chromosome"/>
</dbReference>